<dbReference type="EMBL" id="NBNE01000078">
    <property type="protein sequence ID" value="OWZ23198.1"/>
    <property type="molecule type" value="Genomic_DNA"/>
</dbReference>
<dbReference type="Gene3D" id="2.60.40.150">
    <property type="entry name" value="C2 domain"/>
    <property type="match status" value="2"/>
</dbReference>
<keyword evidence="3 8" id="KW-0347">Helicase</keyword>
<dbReference type="PANTHER" id="PTHR47961">
    <property type="entry name" value="DNA POLYMERASE THETA, PUTATIVE (AFU_ORTHOLOGUE AFUA_1G05260)-RELATED"/>
    <property type="match status" value="1"/>
</dbReference>
<dbReference type="SMART" id="SM00382">
    <property type="entry name" value="AAA"/>
    <property type="match status" value="2"/>
</dbReference>
<dbReference type="InterPro" id="IPR014756">
    <property type="entry name" value="Ig_E-set"/>
</dbReference>
<dbReference type="PANTHER" id="PTHR47961:SF4">
    <property type="entry name" value="ACTIVATING SIGNAL COINTEGRATOR 1 COMPLEX SUBUNIT 3"/>
    <property type="match status" value="1"/>
</dbReference>
<feature type="domain" description="Helicase C-terminal" evidence="7">
    <location>
        <begin position="1513"/>
        <end position="1700"/>
    </location>
</feature>
<dbReference type="Pfam" id="PF23445">
    <property type="entry name" value="WHD_SNRNP200"/>
    <property type="match status" value="2"/>
</dbReference>
<dbReference type="InterPro" id="IPR003593">
    <property type="entry name" value="AAA+_ATPase"/>
</dbReference>
<dbReference type="STRING" id="4795.A0A225X1S7"/>
<dbReference type="SUPFAM" id="SSF46785">
    <property type="entry name" value="Winged helix' DNA-binding domain"/>
    <property type="match status" value="1"/>
</dbReference>
<dbReference type="Gene3D" id="1.10.3380.10">
    <property type="entry name" value="Sec63 N-terminal domain-like domain"/>
    <property type="match status" value="2"/>
</dbReference>
<dbReference type="InterPro" id="IPR011545">
    <property type="entry name" value="DEAD/DEAH_box_helicase_dom"/>
</dbReference>
<dbReference type="PROSITE" id="PS51194">
    <property type="entry name" value="HELICASE_CTER"/>
    <property type="match status" value="2"/>
</dbReference>
<evidence type="ECO:0000259" key="7">
    <source>
        <dbReference type="PROSITE" id="PS51194"/>
    </source>
</evidence>
<evidence type="ECO:0000256" key="2">
    <source>
        <dbReference type="ARBA" id="ARBA00022801"/>
    </source>
</evidence>
<dbReference type="SUPFAM" id="SSF158702">
    <property type="entry name" value="Sec63 N-terminal domain-like"/>
    <property type="match status" value="2"/>
</dbReference>
<dbReference type="InterPro" id="IPR036388">
    <property type="entry name" value="WH-like_DNA-bd_sf"/>
</dbReference>
<dbReference type="GO" id="GO:0003676">
    <property type="term" value="F:nucleic acid binding"/>
    <property type="evidence" value="ECO:0007669"/>
    <property type="project" value="InterPro"/>
</dbReference>
<gene>
    <name evidence="8" type="ORF">PHMEG_0001944</name>
</gene>
<dbReference type="SMART" id="SM00487">
    <property type="entry name" value="DEXDc"/>
    <property type="match status" value="2"/>
</dbReference>
<dbReference type="SUPFAM" id="SSF81296">
    <property type="entry name" value="E set domains"/>
    <property type="match status" value="1"/>
</dbReference>
<comment type="caution">
    <text evidence="8">The sequence shown here is derived from an EMBL/GenBank/DDBJ whole genome shotgun (WGS) entry which is preliminary data.</text>
</comment>
<accession>A0A225X1S7</accession>
<evidence type="ECO:0000256" key="4">
    <source>
        <dbReference type="ARBA" id="ARBA00022840"/>
    </source>
</evidence>
<evidence type="ECO:0000256" key="5">
    <source>
        <dbReference type="SAM" id="MobiDB-lite"/>
    </source>
</evidence>
<keyword evidence="2" id="KW-0378">Hydrolase</keyword>
<evidence type="ECO:0000256" key="1">
    <source>
        <dbReference type="ARBA" id="ARBA00022741"/>
    </source>
</evidence>
<dbReference type="InterPro" id="IPR027417">
    <property type="entry name" value="P-loop_NTPase"/>
</dbReference>
<evidence type="ECO:0000256" key="3">
    <source>
        <dbReference type="ARBA" id="ARBA00022806"/>
    </source>
</evidence>
<dbReference type="FunFam" id="3.40.50.300:FF:000102">
    <property type="entry name" value="RNA helicase, activating signal cointegrator 1"/>
    <property type="match status" value="1"/>
</dbReference>
<dbReference type="InterPro" id="IPR036390">
    <property type="entry name" value="WH_DNA-bd_sf"/>
</dbReference>
<dbReference type="InterPro" id="IPR004179">
    <property type="entry name" value="Sec63-dom"/>
</dbReference>
<dbReference type="Gene3D" id="3.40.50.300">
    <property type="entry name" value="P-loop containing nucleotide triphosphate hydrolases"/>
    <property type="match status" value="4"/>
</dbReference>
<sequence length="2151" mass="239588">MTSFLSALRAESPAPSSPVFSATQNATILDRPQLSPPSTDNATAIQSRAFRDPFLFSDKLWNISLPSHHCDLLKVLRVDHDGLRAANERESAAGAVGAVVTSKRHKTKDQKPKLKESKKDVAELLLSACAKHTAANSESCFLTTLELAESVLQTVQDSRGDADTVQAQLFGLVGVEGMDLIAFAVQNQKELQEFAADERRQQSSSLVQREFGALQGGYDSTAAAGQLMSAGALTLPSNTKRTHYKGYEHVFIPAHAKKALGKEEKLVSISTLEDFAQTAFHGIMKLNRLQSKLFDAAYNSNQNLLVCAPTGAGKTNVAMLAILQEIKSQLNRHHDASISQGVANMKIIYVAPMKALAQEVVTKFGQRLQALKLKVRELTGDMQLTKKEIEETHVIVTTPEKWDVITRKSSTQQSLLSQVKLLIIDEVHLLADERGPVIETIVARTLRRVESTQSMIRIVGLSATLPNYVDVASFLRVYVPSGDARMQNAATNGGKGGLFFFDSTYRPVPLDQTFIGVSTNANLKEALGLSATALSTVTASEEDLAKEKKAAGATMSRQRQIQLMMNKLTLAHCLKQVQHNEQVMVFVHSRKETAATMHSIVELARGNEEEPGTLEAFLPPPELQMPINLQERVQKSRNKELKELLGYGMGIHHAGMLRSDRNLTEQLFELGYIRVLCCTATLAWGVNLPAHSVLIKGTQVYNADKGGMTQLSMLDVMQIFGRAGRPQYDTSGDAVLVTTQDQLPHYLRLLTTGIPMESALIKALPDHLNAEIVSGTVSNLDEACTWLSYTYLYVRMRKNPLAYGMKLDDVNEDPMLIARRRQLLMDAAEKLAACRMIKILREKVQLGSDQEGKIAFAVTSMGRVASHFYIQHTSIETFNDLLDSKAGQKEGNEGDLDWEKVLLVLSSSNEFEQLKSREEEMPELEKLKRKFCRLEILGGGMDTYTGKTNILLQSLIGRARVSTFTLISDTNYVAQNGSRVCRALFEICLKKNSARKAEKFLQLAKCIDQKMWWDQNAMLQLPNVPLDIIGEVDKRHNMTLYDAVADPDAFNLNAKVKKWVQSVPFIDFDNVQTQPFGGNMVKLTFELYPLFPEWKEGVFQGKTLASWLWVEDAITGYIYHSEYFVLHQSRFMGWKAGTQTLEMECYLPVFVSQTQTEANYVIRILSDRFVGIESFYEVSYTPSESTETKKQKDEMYTKLLRLHPQPLQSLDDPVYQALYVGKFQYFNPIQTQAFHQLYHQNGNVLLCAPTGSGKTVCAELAMLRVWKQQQLSDNSQDGVEGSQDANRTQARRGRRPSQSLIVYIAPMKALAREKVAEWKNRFENNAHLRKKVVEVTGDTLVNVEFILNKADIVVTTPEKWDLLTRSSTIGRALMAQMALVIVDEVHLVGDAPRGAVLEVLISRLRRFKRSGSSIRVIGLSTALANASDVGQWLGGIVSSHANNPDAGQVYNFRASVRPVPMDVHIQGFPERHYVARMAAMNKPTFMAIKTHSPDKPVLIFVSSKAQTKLTALDLIQFCVASDESGDGGSKRFLKMDETVMDSICQSNQIVDETLKHTLSFGIGLHHAGLARRDRELVEKLYKDRLIQVVISTSTLAWGVNLPAHLVVIKGTEFFQNGRYRSYPLSDLLQMIGRAGRPLLDDKGIACVLVEESKKNMTQRFLYEPLAIESCLGGNTAPHILANHLNAEIAAGLIHTTKDVMDYLSWSLLFQRVLKNPSFYGVGAELATVESLHAKSGKQSKQGKQPKKPSMQDELETFFQQLISTTMEQLESSQCITTSQTGGVPSFEATFAGKLAASLYVDVRTVSNMLTAFKSIPPKKKENDEDTTARANTIRLLCVICESSMELRDLPLRHNEIMSNLITDLCAKVTYSPLKHLFASSPKRQKDLLETHGSEVKALLVLQMHLMGMRLPSSDFVNDLRTLLDNLPRLLSAAIDLCAYLKLTDLVFAGIRLSQAVVQGCWPNDASSDKNDVLAQLPHASQSVVKLLRDQFSLLNIVDLQTALAVMSKKSQIIERLQGLQTQQNGRFNGMTKHKVNELVRVAEGIPRLRVDVQMKHKQQEQIIDVELTGLNDQGGRNLAFTSRLQKPKPYGFYVLLTTKKDDADELVQVKHVAWKHKVHVSFSLPTRKVNYEVHVLSDAIAGIDSSHVVKA</sequence>
<dbReference type="InterPro" id="IPR035892">
    <property type="entry name" value="C2_domain_sf"/>
</dbReference>
<feature type="region of interest" description="Disordered" evidence="5">
    <location>
        <begin position="1273"/>
        <end position="1294"/>
    </location>
</feature>
<dbReference type="CDD" id="cd18795">
    <property type="entry name" value="SF2_C_Ski2"/>
    <property type="match status" value="2"/>
</dbReference>
<dbReference type="FunFam" id="1.10.10.10:FF:000024">
    <property type="entry name" value="U5 small nuclear ribonucleoprotein helicase"/>
    <property type="match status" value="1"/>
</dbReference>
<evidence type="ECO:0000313" key="9">
    <source>
        <dbReference type="Proteomes" id="UP000198211"/>
    </source>
</evidence>
<dbReference type="Pfam" id="PF02889">
    <property type="entry name" value="Sec63"/>
    <property type="match status" value="2"/>
</dbReference>
<feature type="domain" description="Helicase ATP-binding" evidence="6">
    <location>
        <begin position="295"/>
        <end position="483"/>
    </location>
</feature>
<keyword evidence="9" id="KW-1185">Reference proteome</keyword>
<dbReference type="InterPro" id="IPR050474">
    <property type="entry name" value="Hel308_SKI2-like"/>
</dbReference>
<dbReference type="GO" id="GO:0005634">
    <property type="term" value="C:nucleus"/>
    <property type="evidence" value="ECO:0007669"/>
    <property type="project" value="TreeGrafter"/>
</dbReference>
<dbReference type="SUPFAM" id="SSF52540">
    <property type="entry name" value="P-loop containing nucleoside triphosphate hydrolases"/>
    <property type="match status" value="2"/>
</dbReference>
<evidence type="ECO:0000259" key="6">
    <source>
        <dbReference type="PROSITE" id="PS51192"/>
    </source>
</evidence>
<dbReference type="InterPro" id="IPR014001">
    <property type="entry name" value="Helicase_ATP-bd"/>
</dbReference>
<organism evidence="8 9">
    <name type="scientific">Phytophthora megakarya</name>
    <dbReference type="NCBI Taxonomy" id="4795"/>
    <lineage>
        <taxon>Eukaryota</taxon>
        <taxon>Sar</taxon>
        <taxon>Stramenopiles</taxon>
        <taxon>Oomycota</taxon>
        <taxon>Peronosporomycetes</taxon>
        <taxon>Peronosporales</taxon>
        <taxon>Peronosporaceae</taxon>
        <taxon>Phytophthora</taxon>
    </lineage>
</organism>
<keyword evidence="1" id="KW-0547">Nucleotide-binding</keyword>
<dbReference type="GO" id="GO:0016787">
    <property type="term" value="F:hydrolase activity"/>
    <property type="evidence" value="ECO:0007669"/>
    <property type="project" value="UniProtKB-KW"/>
</dbReference>
<evidence type="ECO:0000313" key="8">
    <source>
        <dbReference type="EMBL" id="OWZ23198.1"/>
    </source>
</evidence>
<dbReference type="Pfam" id="PF00270">
    <property type="entry name" value="DEAD"/>
    <property type="match status" value="2"/>
</dbReference>
<dbReference type="PIRSF" id="PIRSF039073">
    <property type="entry name" value="BRR2"/>
    <property type="match status" value="1"/>
</dbReference>
<dbReference type="FunFam" id="3.40.50.300:FF:000231">
    <property type="entry name" value="Activating signal cointegrator 1 complex subunit 3"/>
    <property type="match status" value="1"/>
</dbReference>
<dbReference type="Proteomes" id="UP000198211">
    <property type="component" value="Unassembled WGS sequence"/>
</dbReference>
<dbReference type="InterPro" id="IPR057842">
    <property type="entry name" value="WH_MER3"/>
</dbReference>
<dbReference type="SMART" id="SM00490">
    <property type="entry name" value="HELICc"/>
    <property type="match status" value="2"/>
</dbReference>
<dbReference type="FunFam" id="3.40.50.300:FF:000062">
    <property type="entry name" value="U5 small nuclear ribonucleoprotein helicase"/>
    <property type="match status" value="1"/>
</dbReference>
<feature type="domain" description="Helicase C-terminal" evidence="7">
    <location>
        <begin position="569"/>
        <end position="772"/>
    </location>
</feature>
<keyword evidence="4" id="KW-0067">ATP-binding</keyword>
<name>A0A225X1S7_9STRA</name>
<feature type="domain" description="Helicase ATP-binding" evidence="6">
    <location>
        <begin position="1235"/>
        <end position="1441"/>
    </location>
</feature>
<proteinExistence type="predicted"/>
<dbReference type="GO" id="GO:0004386">
    <property type="term" value="F:helicase activity"/>
    <property type="evidence" value="ECO:0007669"/>
    <property type="project" value="UniProtKB-KW"/>
</dbReference>
<dbReference type="Pfam" id="PF00271">
    <property type="entry name" value="Helicase_C"/>
    <property type="match status" value="2"/>
</dbReference>
<dbReference type="OrthoDB" id="5575at2759"/>
<dbReference type="PROSITE" id="PS51192">
    <property type="entry name" value="HELICASE_ATP_BIND_1"/>
    <property type="match status" value="2"/>
</dbReference>
<dbReference type="InterPro" id="IPR001650">
    <property type="entry name" value="Helicase_C-like"/>
</dbReference>
<dbReference type="GO" id="GO:0005524">
    <property type="term" value="F:ATP binding"/>
    <property type="evidence" value="ECO:0007669"/>
    <property type="project" value="UniProtKB-KW"/>
</dbReference>
<dbReference type="SMART" id="SM00973">
    <property type="entry name" value="Sec63"/>
    <property type="match status" value="2"/>
</dbReference>
<dbReference type="FunFam" id="1.10.3380.10:FF:000001">
    <property type="entry name" value="U5 small nuclear ribonucleoprotein helicase"/>
    <property type="match status" value="1"/>
</dbReference>
<dbReference type="Gene3D" id="1.10.10.10">
    <property type="entry name" value="Winged helix-like DNA-binding domain superfamily/Winged helix DNA-binding domain"/>
    <property type="match status" value="2"/>
</dbReference>
<feature type="compositionally biased region" description="Polar residues" evidence="5">
    <location>
        <begin position="1273"/>
        <end position="1288"/>
    </location>
</feature>
<protein>
    <submittedName>
        <fullName evidence="8">DEAD/DEAH box RNA helicase</fullName>
    </submittedName>
</protein>
<reference evidence="9" key="1">
    <citation type="submission" date="2017-03" db="EMBL/GenBank/DDBJ databases">
        <title>Phytopthora megakarya and P. palmivora, two closely related causual agents of cacao black pod achieved similar genome size and gene model numbers by different mechanisms.</title>
        <authorList>
            <person name="Ali S."/>
            <person name="Shao J."/>
            <person name="Larry D.J."/>
            <person name="Kronmiller B."/>
            <person name="Shen D."/>
            <person name="Strem M.D."/>
            <person name="Melnick R.L."/>
            <person name="Guiltinan M.J."/>
            <person name="Tyler B.M."/>
            <person name="Meinhardt L.W."/>
            <person name="Bailey B.A."/>
        </authorList>
    </citation>
    <scope>NUCLEOTIDE SEQUENCE [LARGE SCALE GENOMIC DNA]</scope>
    <source>
        <strain evidence="9">zdho120</strain>
    </source>
</reference>